<evidence type="ECO:0000256" key="1">
    <source>
        <dbReference type="SAM" id="MobiDB-lite"/>
    </source>
</evidence>
<dbReference type="EMBL" id="LXQA010626755">
    <property type="protein sequence ID" value="MCI62860.1"/>
    <property type="molecule type" value="Genomic_DNA"/>
</dbReference>
<feature type="region of interest" description="Disordered" evidence="1">
    <location>
        <begin position="17"/>
        <end position="86"/>
    </location>
</feature>
<accession>A0A392TRM4</accession>
<feature type="non-terminal residue" evidence="2">
    <location>
        <position position="86"/>
    </location>
</feature>
<sequence>TISEEQLQAFILKAREKKNRQQATAMPDPLSQLVVDDPTSRGSKRKNQDETARISIEIPKKGEDVTAEGDETNTLAPPTKKKRATR</sequence>
<comment type="caution">
    <text evidence="2">The sequence shown here is derived from an EMBL/GenBank/DDBJ whole genome shotgun (WGS) entry which is preliminary data.</text>
</comment>
<reference evidence="2 3" key="1">
    <citation type="journal article" date="2018" name="Front. Plant Sci.">
        <title>Red Clover (Trifolium pratense) and Zigzag Clover (T. medium) - A Picture of Genomic Similarities and Differences.</title>
        <authorList>
            <person name="Dluhosova J."/>
            <person name="Istvanek J."/>
            <person name="Nedelnik J."/>
            <person name="Repkova J."/>
        </authorList>
    </citation>
    <scope>NUCLEOTIDE SEQUENCE [LARGE SCALE GENOMIC DNA]</scope>
    <source>
        <strain evidence="3">cv. 10/8</strain>
        <tissue evidence="2">Leaf</tissue>
    </source>
</reference>
<dbReference type="AlphaFoldDB" id="A0A392TRM4"/>
<proteinExistence type="predicted"/>
<evidence type="ECO:0000313" key="2">
    <source>
        <dbReference type="EMBL" id="MCI62860.1"/>
    </source>
</evidence>
<dbReference type="Proteomes" id="UP000265520">
    <property type="component" value="Unassembled WGS sequence"/>
</dbReference>
<keyword evidence="3" id="KW-1185">Reference proteome</keyword>
<name>A0A392TRM4_9FABA</name>
<protein>
    <submittedName>
        <fullName evidence="2">Uncharacterized protein</fullName>
    </submittedName>
</protein>
<feature type="compositionally biased region" description="Basic and acidic residues" evidence="1">
    <location>
        <begin position="46"/>
        <end position="64"/>
    </location>
</feature>
<feature type="non-terminal residue" evidence="2">
    <location>
        <position position="1"/>
    </location>
</feature>
<organism evidence="2 3">
    <name type="scientific">Trifolium medium</name>
    <dbReference type="NCBI Taxonomy" id="97028"/>
    <lineage>
        <taxon>Eukaryota</taxon>
        <taxon>Viridiplantae</taxon>
        <taxon>Streptophyta</taxon>
        <taxon>Embryophyta</taxon>
        <taxon>Tracheophyta</taxon>
        <taxon>Spermatophyta</taxon>
        <taxon>Magnoliopsida</taxon>
        <taxon>eudicotyledons</taxon>
        <taxon>Gunneridae</taxon>
        <taxon>Pentapetalae</taxon>
        <taxon>rosids</taxon>
        <taxon>fabids</taxon>
        <taxon>Fabales</taxon>
        <taxon>Fabaceae</taxon>
        <taxon>Papilionoideae</taxon>
        <taxon>50 kb inversion clade</taxon>
        <taxon>NPAAA clade</taxon>
        <taxon>Hologalegina</taxon>
        <taxon>IRL clade</taxon>
        <taxon>Trifolieae</taxon>
        <taxon>Trifolium</taxon>
    </lineage>
</organism>
<evidence type="ECO:0000313" key="3">
    <source>
        <dbReference type="Proteomes" id="UP000265520"/>
    </source>
</evidence>